<dbReference type="InterPro" id="IPR029035">
    <property type="entry name" value="DHS-like_NAD/FAD-binding_dom"/>
</dbReference>
<evidence type="ECO:0008006" key="3">
    <source>
        <dbReference type="Google" id="ProtNLM"/>
    </source>
</evidence>
<dbReference type="AlphaFoldDB" id="A0A829W0B7"/>
<name>A0A829W0B7_9FIRM</name>
<sequence>MDMDQQKKELSEALSGAEKVLIGIGGEWKLRDDGRDVRQRCLGDQAQEELREAYAALWSLIRDKDYYVVTTVTDGAVYDTDFDSGRVVAPCGNIHWRQCSKACTKDIWEEGEVPDDICPHCKAPLTGNTVDAEIYIEEGYLPRWEAYKKWQTGTLNRRLVILELGEGFKTPTVMRWPFEKIGFFNQKSVFYRIHETFYQMPKEMGERAAGIQADSVAFIRGLAED</sequence>
<dbReference type="EMBL" id="BJLB01000001">
    <property type="protein sequence ID" value="GEA35687.1"/>
    <property type="molecule type" value="Genomic_DNA"/>
</dbReference>
<evidence type="ECO:0000313" key="2">
    <source>
        <dbReference type="Proteomes" id="UP000315200"/>
    </source>
</evidence>
<accession>A0A829W0B7</accession>
<comment type="caution">
    <text evidence="1">The sequence shown here is derived from an EMBL/GenBank/DDBJ whole genome shotgun (WGS) entry which is preliminary data.</text>
</comment>
<dbReference type="Proteomes" id="UP000315200">
    <property type="component" value="Unassembled WGS sequence"/>
</dbReference>
<dbReference type="SUPFAM" id="SSF52467">
    <property type="entry name" value="DHS-like NAD/FAD-binding domain"/>
    <property type="match status" value="1"/>
</dbReference>
<evidence type="ECO:0000313" key="1">
    <source>
        <dbReference type="EMBL" id="GEA35687.1"/>
    </source>
</evidence>
<protein>
    <recommendedName>
        <fullName evidence="3">NAD-dependent protein deacetylase, SIR2 family</fullName>
    </recommendedName>
</protein>
<reference evidence="1 2" key="1">
    <citation type="submission" date="2019-06" db="EMBL/GenBank/DDBJ databases">
        <title>Draft genome sequence of [Clostridium] clostridioforme NBRC 113352.</title>
        <authorList>
            <person name="Miura T."/>
            <person name="Furukawa M."/>
            <person name="Shimamura M."/>
            <person name="Ohyama Y."/>
            <person name="Yamazoe A."/>
            <person name="Kawasaki H."/>
        </authorList>
    </citation>
    <scope>NUCLEOTIDE SEQUENCE [LARGE SCALE GENOMIC DNA]</scope>
    <source>
        <strain evidence="1 2">NBRC 113352</strain>
    </source>
</reference>
<organism evidence="1 2">
    <name type="scientific">Enterocloster clostridioformis</name>
    <dbReference type="NCBI Taxonomy" id="1531"/>
    <lineage>
        <taxon>Bacteria</taxon>
        <taxon>Bacillati</taxon>
        <taxon>Bacillota</taxon>
        <taxon>Clostridia</taxon>
        <taxon>Lachnospirales</taxon>
        <taxon>Lachnospiraceae</taxon>
        <taxon>Enterocloster</taxon>
    </lineage>
</organism>
<gene>
    <name evidence="1" type="ORF">Ccl03g_14000</name>
</gene>
<proteinExistence type="predicted"/>